<dbReference type="Pfam" id="PF20967">
    <property type="entry name" value="MASE7"/>
    <property type="match status" value="1"/>
</dbReference>
<sequence>MFSLLKSLARAGADLDAHRNRYIINCNVFALIVIATSLPYPFIYLYLKVDIDPLLLSGSVVFLFSYSMVIFLNFLRVHTLAKLLFFATAVCQLFGICLVFGNESGLHQFFYAAFVGVFFVVDRHQKILLFPALLTLAAEYLLIQYINAYIDPIARLSPDTARTLNYISSGAVFTLLGAQCLHFYWSSLRGEIDLETARHQSDKLLLNILPETIADELKRNGTVEPVEHDLVTVVFTDFVGFTASSETRNPSDLLRQLDDCFSAFDAIIEKYNLEKLKTIGDAYMFAGGVPVDLKDNAARCVMAAKEIIAFVDSRRTEDPRFWQIRIGVHTGRLVAGVIGRKKFIYDVWGDTVNTASRLEAAGEPGKINTSTETYKLIKDKFSCLYRGEIAVKGKGPLAMYFVD</sequence>
<evidence type="ECO:0000256" key="4">
    <source>
        <dbReference type="ARBA" id="ARBA00022989"/>
    </source>
</evidence>
<protein>
    <submittedName>
        <fullName evidence="10">Adenylate/guanylate cyclase</fullName>
    </submittedName>
</protein>
<accession>I4B5Y1</accession>
<comment type="similarity">
    <text evidence="7">Belongs to the adenylyl cyclase class-4/guanylyl cyclase family.</text>
</comment>
<reference evidence="10 11" key="1">
    <citation type="submission" date="2012-06" db="EMBL/GenBank/DDBJ databases">
        <title>The complete chromosome of genome of Turneriella parva DSM 21527.</title>
        <authorList>
            <consortium name="US DOE Joint Genome Institute (JGI-PGF)"/>
            <person name="Lucas S."/>
            <person name="Han J."/>
            <person name="Lapidus A."/>
            <person name="Bruce D."/>
            <person name="Goodwin L."/>
            <person name="Pitluck S."/>
            <person name="Peters L."/>
            <person name="Kyrpides N."/>
            <person name="Mavromatis K."/>
            <person name="Ivanova N."/>
            <person name="Mikhailova N."/>
            <person name="Chertkov O."/>
            <person name="Detter J.C."/>
            <person name="Tapia R."/>
            <person name="Han C."/>
            <person name="Land M."/>
            <person name="Hauser L."/>
            <person name="Markowitz V."/>
            <person name="Cheng J.-F."/>
            <person name="Hugenholtz P."/>
            <person name="Woyke T."/>
            <person name="Wu D."/>
            <person name="Gronow S."/>
            <person name="Wellnitz S."/>
            <person name="Brambilla E."/>
            <person name="Klenk H.-P."/>
            <person name="Eisen J.A."/>
        </authorList>
    </citation>
    <scope>NUCLEOTIDE SEQUENCE [LARGE SCALE GENOMIC DNA]</scope>
    <source>
        <strain evidence="11">ATCC BAA-1111 / DSM 21527 / NCTC 11395 / H</strain>
    </source>
</reference>
<dbReference type="PANTHER" id="PTHR11920:SF335">
    <property type="entry name" value="GUANYLATE CYCLASE"/>
    <property type="match status" value="1"/>
</dbReference>
<dbReference type="CDD" id="cd07302">
    <property type="entry name" value="CHD"/>
    <property type="match status" value="1"/>
</dbReference>
<evidence type="ECO:0000256" key="1">
    <source>
        <dbReference type="ARBA" id="ARBA00004370"/>
    </source>
</evidence>
<feature type="domain" description="Guanylate cyclase" evidence="9">
    <location>
        <begin position="232"/>
        <end position="359"/>
    </location>
</feature>
<feature type="transmembrane region" description="Helical" evidence="8">
    <location>
        <begin position="82"/>
        <end position="100"/>
    </location>
</feature>
<evidence type="ECO:0000256" key="3">
    <source>
        <dbReference type="ARBA" id="ARBA00022741"/>
    </source>
</evidence>
<dbReference type="GO" id="GO:0000166">
    <property type="term" value="F:nucleotide binding"/>
    <property type="evidence" value="ECO:0007669"/>
    <property type="project" value="UniProtKB-KW"/>
</dbReference>
<dbReference type="InterPro" id="IPR050401">
    <property type="entry name" value="Cyclic_nucleotide_synthase"/>
</dbReference>
<dbReference type="HOGENOM" id="CLU_001072_14_1_12"/>
<feature type="transmembrane region" description="Helical" evidence="8">
    <location>
        <begin position="166"/>
        <end position="185"/>
    </location>
</feature>
<dbReference type="InterPro" id="IPR001054">
    <property type="entry name" value="A/G_cyclase"/>
</dbReference>
<dbReference type="Pfam" id="PF00211">
    <property type="entry name" value="Guanylate_cyc"/>
    <property type="match status" value="1"/>
</dbReference>
<feature type="transmembrane region" description="Helical" evidence="8">
    <location>
        <begin position="28"/>
        <end position="47"/>
    </location>
</feature>
<dbReference type="Gene3D" id="3.30.70.1230">
    <property type="entry name" value="Nucleotide cyclase"/>
    <property type="match status" value="1"/>
</dbReference>
<keyword evidence="4 8" id="KW-1133">Transmembrane helix</keyword>
<evidence type="ECO:0000256" key="8">
    <source>
        <dbReference type="SAM" id="Phobius"/>
    </source>
</evidence>
<evidence type="ECO:0000256" key="7">
    <source>
        <dbReference type="RuleBase" id="RU000405"/>
    </source>
</evidence>
<keyword evidence="5 8" id="KW-0472">Membrane</keyword>
<keyword evidence="3" id="KW-0547">Nucleotide-binding</keyword>
<dbReference type="InterPro" id="IPR018297">
    <property type="entry name" value="A/G_cyclase_CS"/>
</dbReference>
<dbReference type="SMART" id="SM00044">
    <property type="entry name" value="CYCc"/>
    <property type="match status" value="1"/>
</dbReference>
<dbReference type="OrthoDB" id="315417at2"/>
<proteinExistence type="inferred from homology"/>
<keyword evidence="6 7" id="KW-0456">Lyase</keyword>
<dbReference type="PANTHER" id="PTHR11920">
    <property type="entry name" value="GUANYLYL CYCLASE"/>
    <property type="match status" value="1"/>
</dbReference>
<evidence type="ECO:0000256" key="6">
    <source>
        <dbReference type="ARBA" id="ARBA00023239"/>
    </source>
</evidence>
<evidence type="ECO:0000313" key="11">
    <source>
        <dbReference type="Proteomes" id="UP000006048"/>
    </source>
</evidence>
<evidence type="ECO:0000259" key="9">
    <source>
        <dbReference type="PROSITE" id="PS50125"/>
    </source>
</evidence>
<keyword evidence="11" id="KW-1185">Reference proteome</keyword>
<evidence type="ECO:0000256" key="5">
    <source>
        <dbReference type="ARBA" id="ARBA00023136"/>
    </source>
</evidence>
<feature type="transmembrane region" description="Helical" evidence="8">
    <location>
        <begin position="128"/>
        <end position="146"/>
    </location>
</feature>
<dbReference type="Proteomes" id="UP000006048">
    <property type="component" value="Chromosome"/>
</dbReference>
<dbReference type="InterPro" id="IPR029787">
    <property type="entry name" value="Nucleotide_cyclase"/>
</dbReference>
<comment type="subcellular location">
    <subcellularLocation>
        <location evidence="1">Membrane</location>
    </subcellularLocation>
</comment>
<dbReference type="EMBL" id="CP002959">
    <property type="protein sequence ID" value="AFM12688.1"/>
    <property type="molecule type" value="Genomic_DNA"/>
</dbReference>
<feature type="transmembrane region" description="Helical" evidence="8">
    <location>
        <begin position="53"/>
        <end position="75"/>
    </location>
</feature>
<dbReference type="AlphaFoldDB" id="I4B5Y1"/>
<evidence type="ECO:0000313" key="10">
    <source>
        <dbReference type="EMBL" id="AFM12688.1"/>
    </source>
</evidence>
<gene>
    <name evidence="10" type="ordered locus">Turpa_2042</name>
</gene>
<dbReference type="STRING" id="869212.Turpa_2042"/>
<dbReference type="RefSeq" id="WP_014803194.1">
    <property type="nucleotide sequence ID" value="NC_018020.1"/>
</dbReference>
<keyword evidence="2 8" id="KW-0812">Transmembrane</keyword>
<organism evidence="10 11">
    <name type="scientific">Turneriella parva (strain ATCC BAA-1111 / DSM 21527 / NCTC 11395 / H)</name>
    <name type="common">Leptospira parva</name>
    <dbReference type="NCBI Taxonomy" id="869212"/>
    <lineage>
        <taxon>Bacteria</taxon>
        <taxon>Pseudomonadati</taxon>
        <taxon>Spirochaetota</taxon>
        <taxon>Spirochaetia</taxon>
        <taxon>Leptospirales</taxon>
        <taxon>Leptospiraceae</taxon>
        <taxon>Turneriella</taxon>
    </lineage>
</organism>
<dbReference type="GO" id="GO:0035556">
    <property type="term" value="P:intracellular signal transduction"/>
    <property type="evidence" value="ECO:0007669"/>
    <property type="project" value="InterPro"/>
</dbReference>
<dbReference type="PROSITE" id="PS50125">
    <property type="entry name" value="GUANYLATE_CYCLASE_2"/>
    <property type="match status" value="1"/>
</dbReference>
<dbReference type="PROSITE" id="PS00452">
    <property type="entry name" value="GUANYLATE_CYCLASE_1"/>
    <property type="match status" value="1"/>
</dbReference>
<dbReference type="SUPFAM" id="SSF55073">
    <property type="entry name" value="Nucleotide cyclase"/>
    <property type="match status" value="1"/>
</dbReference>
<dbReference type="GO" id="GO:0004016">
    <property type="term" value="F:adenylate cyclase activity"/>
    <property type="evidence" value="ECO:0007669"/>
    <property type="project" value="UniProtKB-ARBA"/>
</dbReference>
<name>I4B5Y1_TURPD</name>
<dbReference type="InterPro" id="IPR048432">
    <property type="entry name" value="MASE7"/>
</dbReference>
<dbReference type="GO" id="GO:0009190">
    <property type="term" value="P:cyclic nucleotide biosynthetic process"/>
    <property type="evidence" value="ECO:0007669"/>
    <property type="project" value="InterPro"/>
</dbReference>
<dbReference type="GO" id="GO:0016020">
    <property type="term" value="C:membrane"/>
    <property type="evidence" value="ECO:0007669"/>
    <property type="project" value="UniProtKB-SubCell"/>
</dbReference>
<dbReference type="KEGG" id="tpx:Turpa_2042"/>
<evidence type="ECO:0000256" key="2">
    <source>
        <dbReference type="ARBA" id="ARBA00022692"/>
    </source>
</evidence>
<dbReference type="PATRIC" id="fig|869212.3.peg.2044"/>